<sequence length="1438" mass="149384">MHSVAPVGARWRLWSALGALILSFLQAPGLIVADTKYDLTQNPLGFLSRASHLWTSDAPLGQVQNQAYGYFFPHGAFFALGDVLAVPGWVTQRLWWALLLFAGFWGIVRLAEALGIGSRGSRVVAGLTFVLAPRVLTTLGSISSESLPVMLAPWVLIPLVRVFSGRAIDVRRAAASSAVAVALMGAVNAVATAAATLVAVVWWLAHRPDARWWQFTRWWIAALLAATLWWIVPLLVLGGVSPPFLDYIESAGTTTQWASLTEAVRGTSSWTPFVSPERIAGAIVVTQPAVVLASCVVAAAGLAGLAMRSMPARGRLTLILLIGVVGMAAGYVGGLASPVSEPVRAFLDGVGAPLRNIHKLEPLIRLPLALGVAHLLRFAPLPGTVSSPRWRRAARHPEQNPLLAFAALILVALTVATSLAWTGRLAPRGAYPAVPDAWSQAAQWLTDRAGDDPARSRALVVPGAPLASQLWGLTRDEPIQALASSPWAVRDAVPLVPPGAIRALDAVQRLLANGRSSAGLAATLTTMNVRHLVLRNDLDPETSRSTRTSTVHQAIEGSPGLRRVATFGDDVGPGDVEGIVSDSDLRPTYPAIEIFEVDAGDTPAGPYTVTAESVPRVQGGPEVAARLDDERERGGIAPVPAGPILLDGDARAAGLPVDDVLVTDTPVEREVDFGSVDDHSSSVRAPDDARRTLNAVPDYPAGPTPPVTGSWRGARITVSSSASDATQFGGALPGANPAAAVDGDLVTGWISNGLENAVGQWLELRPDTPLTSGLLEFRTTAGSLGSPVKWVEIATDTGTSAARITEPGEPVVVSLPAGRTTFVRITATQTEDGSRGAQFGIADLRLTDFSDPAAPRPIRIEHRTDLPAPAPGVTVTGWSLAQELPGRAACIDTPDRVRCAGGVGIDPEEVDAFQRTLSVPQGTAVTPEVRVRGRPGSALEDLLARDGRPRARGASEVTDVRGSAFALTDGDDRTSWTASPDAVESRAGTYPTVTLTLPRRARVDGLALTQSLGTLPAHPTRVVVDLGTGPQVREIDPDGTTDVDLEPAETDRIVLSLLDWDDVLDRTALGFDRIRPPGLAEIAVRSDDPSLSAAGTDPDTPVVLPCGEGPTLTVAGQLVRTAVTAPASALASGVPVPATVCAGDVPVAANVSNPIPLPAGAQSVSVDPGDAFVVDSVTLRSAPLRAFPAAGPNPVAVAAGEWTEHTRRVTLAGAEKDRILVVPESTSVWRATLPDGTVLTPVVVNGWQQGWVVPAGVSGEVTLTFPADTTYRTALVAGLMLTAALIAFLLVGPRRVDDAATPVRPWRGLVAGSLGLAGAAWVIGGLAGLGLVAALAAALVGVRSRFGPVVGGRSAVVVAGVGFTLAGAMLSTGPWRAADGYVGHSAVIQGAAVLAVAAPAVSVLLATAAESSSLAGRTARLRRSRSRTNTRTGSSIKA</sequence>
<keyword evidence="2" id="KW-0472">Membrane</keyword>
<feature type="transmembrane region" description="Helical" evidence="2">
    <location>
        <begin position="1387"/>
        <end position="1409"/>
    </location>
</feature>
<feature type="compositionally biased region" description="Basic residues" evidence="1">
    <location>
        <begin position="1419"/>
        <end position="1428"/>
    </location>
</feature>
<keyword evidence="2" id="KW-0812">Transmembrane</keyword>
<organism evidence="5 6">
    <name type="scientific">Rhodococcoides kroppenstedtii</name>
    <dbReference type="NCBI Taxonomy" id="293050"/>
    <lineage>
        <taxon>Bacteria</taxon>
        <taxon>Bacillati</taxon>
        <taxon>Actinomycetota</taxon>
        <taxon>Actinomycetes</taxon>
        <taxon>Mycobacteriales</taxon>
        <taxon>Nocardiaceae</taxon>
        <taxon>Rhodococcoides</taxon>
    </lineage>
</organism>
<evidence type="ECO:0000259" key="4">
    <source>
        <dbReference type="Pfam" id="PF24607"/>
    </source>
</evidence>
<evidence type="ECO:0000259" key="3">
    <source>
        <dbReference type="Pfam" id="PF11847"/>
    </source>
</evidence>
<dbReference type="SUPFAM" id="SSF49785">
    <property type="entry name" value="Galactose-binding domain-like"/>
    <property type="match status" value="1"/>
</dbReference>
<reference evidence="5 6" key="1">
    <citation type="submission" date="2016-10" db="EMBL/GenBank/DDBJ databases">
        <authorList>
            <person name="de Groot N.N."/>
        </authorList>
    </citation>
    <scope>NUCLEOTIDE SEQUENCE [LARGE SCALE GENOMIC DNA]</scope>
    <source>
        <strain evidence="5 6">DSM 44908</strain>
    </source>
</reference>
<feature type="transmembrane region" description="Helical" evidence="2">
    <location>
        <begin position="94"/>
        <end position="111"/>
    </location>
</feature>
<evidence type="ECO:0000313" key="6">
    <source>
        <dbReference type="Proteomes" id="UP000182054"/>
    </source>
</evidence>
<feature type="compositionally biased region" description="Low complexity" evidence="1">
    <location>
        <begin position="1429"/>
        <end position="1438"/>
    </location>
</feature>
<dbReference type="EMBL" id="FOJN01000004">
    <property type="protein sequence ID" value="SFA46886.1"/>
    <property type="molecule type" value="Genomic_DNA"/>
</dbReference>
<proteinExistence type="predicted"/>
<feature type="transmembrane region" description="Helical" evidence="2">
    <location>
        <begin position="1354"/>
        <end position="1375"/>
    </location>
</feature>
<feature type="transmembrane region" description="Helical" evidence="2">
    <location>
        <begin position="217"/>
        <end position="237"/>
    </location>
</feature>
<evidence type="ECO:0000256" key="1">
    <source>
        <dbReference type="SAM" id="MobiDB-lite"/>
    </source>
</evidence>
<feature type="transmembrane region" description="Helical" evidence="2">
    <location>
        <begin position="1314"/>
        <end position="1342"/>
    </location>
</feature>
<dbReference type="RefSeq" id="WP_068360283.1">
    <property type="nucleotide sequence ID" value="NZ_FOJN01000004.1"/>
</dbReference>
<accession>A0A1I0T788</accession>
<feature type="domain" description="Arabinofuranosyltransferase D third carbohydrate binding module" evidence="4">
    <location>
        <begin position="947"/>
        <end position="1089"/>
    </location>
</feature>
<feature type="transmembrane region" description="Helical" evidence="2">
    <location>
        <begin position="363"/>
        <end position="381"/>
    </location>
</feature>
<dbReference type="GeneID" id="94047389"/>
<evidence type="ECO:0000313" key="5">
    <source>
        <dbReference type="EMBL" id="SFA46886.1"/>
    </source>
</evidence>
<dbReference type="InterPro" id="IPR008979">
    <property type="entry name" value="Galactose-bd-like_sf"/>
</dbReference>
<dbReference type="Proteomes" id="UP000182054">
    <property type="component" value="Unassembled WGS sequence"/>
</dbReference>
<feature type="transmembrane region" description="Helical" evidence="2">
    <location>
        <begin position="318"/>
        <end position="337"/>
    </location>
</feature>
<protein>
    <submittedName>
        <fullName evidence="5">Arabinofuranan 3-O-arabinosyltransferase</fullName>
    </submittedName>
</protein>
<feature type="transmembrane region" description="Helical" evidence="2">
    <location>
        <begin position="179"/>
        <end position="205"/>
    </location>
</feature>
<feature type="region of interest" description="Disordered" evidence="1">
    <location>
        <begin position="1417"/>
        <end position="1438"/>
    </location>
</feature>
<dbReference type="Pfam" id="PF11847">
    <property type="entry name" value="GT-C_AftD"/>
    <property type="match status" value="1"/>
</dbReference>
<gene>
    <name evidence="5" type="ORF">SAMN05444374_104121</name>
</gene>
<feature type="transmembrane region" description="Helical" evidence="2">
    <location>
        <begin position="402"/>
        <end position="421"/>
    </location>
</feature>
<name>A0A1I0T788_9NOCA</name>
<dbReference type="InterPro" id="IPR021798">
    <property type="entry name" value="AftD_N"/>
</dbReference>
<dbReference type="Pfam" id="PF24607">
    <property type="entry name" value="CBM_AftD"/>
    <property type="match status" value="1"/>
</dbReference>
<evidence type="ECO:0000256" key="2">
    <source>
        <dbReference type="SAM" id="Phobius"/>
    </source>
</evidence>
<keyword evidence="5" id="KW-0808">Transferase</keyword>
<keyword evidence="2" id="KW-1133">Transmembrane helix</keyword>
<feature type="domain" description="Alpha-(1-&gt;3)-arabinofuranosyltransferase N-terminal GT-C" evidence="3">
    <location>
        <begin position="20"/>
        <end position="696"/>
    </location>
</feature>
<dbReference type="GO" id="GO:0016740">
    <property type="term" value="F:transferase activity"/>
    <property type="evidence" value="ECO:0007669"/>
    <property type="project" value="UniProtKB-KW"/>
</dbReference>
<feature type="transmembrane region" description="Helical" evidence="2">
    <location>
        <begin position="279"/>
        <end position="306"/>
    </location>
</feature>
<dbReference type="InterPro" id="IPR056997">
    <property type="entry name" value="CBM_AftD"/>
</dbReference>